<dbReference type="InterPro" id="IPR051316">
    <property type="entry name" value="Zinc-reg_GTPase_activator"/>
</dbReference>
<dbReference type="PANTHER" id="PTHR13748">
    <property type="entry name" value="COBW-RELATED"/>
    <property type="match status" value="1"/>
</dbReference>
<keyword evidence="2" id="KW-0378">Hydrolase</keyword>
<evidence type="ECO:0000313" key="7">
    <source>
        <dbReference type="Proteomes" id="UP000199494"/>
    </source>
</evidence>
<proteinExistence type="inferred from homology"/>
<evidence type="ECO:0000256" key="3">
    <source>
        <dbReference type="ARBA" id="ARBA00023186"/>
    </source>
</evidence>
<dbReference type="EMBL" id="FMZE01000002">
    <property type="protein sequence ID" value="SDC52895.1"/>
    <property type="molecule type" value="Genomic_DNA"/>
</dbReference>
<dbReference type="InterPro" id="IPR011629">
    <property type="entry name" value="CobW-like_C"/>
</dbReference>
<evidence type="ECO:0000256" key="1">
    <source>
        <dbReference type="ARBA" id="ARBA00022741"/>
    </source>
</evidence>
<evidence type="ECO:0000256" key="5">
    <source>
        <dbReference type="ARBA" id="ARBA00049117"/>
    </source>
</evidence>
<keyword evidence="1" id="KW-0547">Nucleotide-binding</keyword>
<accession>A0A1G6MD74</accession>
<dbReference type="InterPro" id="IPR003495">
    <property type="entry name" value="CobW/HypB/UreG_nucleotide-bd"/>
</dbReference>
<dbReference type="GO" id="GO:0016787">
    <property type="term" value="F:hydrolase activity"/>
    <property type="evidence" value="ECO:0007669"/>
    <property type="project" value="UniProtKB-KW"/>
</dbReference>
<dbReference type="Pfam" id="PF07683">
    <property type="entry name" value="CobW_C"/>
    <property type="match status" value="1"/>
</dbReference>
<protein>
    <submittedName>
        <fullName evidence="6">GTPase, G3E family</fullName>
    </submittedName>
</protein>
<dbReference type="Gene3D" id="3.40.50.300">
    <property type="entry name" value="P-loop containing nucleotide triphosphate hydrolases"/>
    <property type="match status" value="1"/>
</dbReference>
<dbReference type="Proteomes" id="UP000199494">
    <property type="component" value="Unassembled WGS sequence"/>
</dbReference>
<dbReference type="SUPFAM" id="SSF90002">
    <property type="entry name" value="Hypothetical protein YjiA, C-terminal domain"/>
    <property type="match status" value="1"/>
</dbReference>
<dbReference type="GO" id="GO:0000166">
    <property type="term" value="F:nucleotide binding"/>
    <property type="evidence" value="ECO:0007669"/>
    <property type="project" value="UniProtKB-KW"/>
</dbReference>
<evidence type="ECO:0000256" key="2">
    <source>
        <dbReference type="ARBA" id="ARBA00022801"/>
    </source>
</evidence>
<keyword evidence="3" id="KW-0143">Chaperone</keyword>
<reference evidence="6 7" key="1">
    <citation type="submission" date="2016-10" db="EMBL/GenBank/DDBJ databases">
        <authorList>
            <person name="de Groot N.N."/>
        </authorList>
    </citation>
    <scope>NUCLEOTIDE SEQUENCE [LARGE SCALE GENOMIC DNA]</scope>
    <source>
        <strain evidence="6 7">CGMCC 4.5506</strain>
    </source>
</reference>
<dbReference type="SMART" id="SM00833">
    <property type="entry name" value="CobW_C"/>
    <property type="match status" value="1"/>
</dbReference>
<comment type="catalytic activity">
    <reaction evidence="5">
        <text>GTP + H2O = GDP + phosphate + H(+)</text>
        <dbReference type="Rhea" id="RHEA:19669"/>
        <dbReference type="ChEBI" id="CHEBI:15377"/>
        <dbReference type="ChEBI" id="CHEBI:15378"/>
        <dbReference type="ChEBI" id="CHEBI:37565"/>
        <dbReference type="ChEBI" id="CHEBI:43474"/>
        <dbReference type="ChEBI" id="CHEBI:58189"/>
    </reaction>
    <physiologicalReaction direction="left-to-right" evidence="5">
        <dbReference type="Rhea" id="RHEA:19670"/>
    </physiologicalReaction>
</comment>
<evidence type="ECO:0000256" key="4">
    <source>
        <dbReference type="ARBA" id="ARBA00034320"/>
    </source>
</evidence>
<dbReference type="GO" id="GO:0005737">
    <property type="term" value="C:cytoplasm"/>
    <property type="evidence" value="ECO:0007669"/>
    <property type="project" value="TreeGrafter"/>
</dbReference>
<dbReference type="InterPro" id="IPR027417">
    <property type="entry name" value="P-loop_NTPase"/>
</dbReference>
<name>A0A1G6MD74_9PSEU</name>
<dbReference type="SUPFAM" id="SSF52540">
    <property type="entry name" value="P-loop containing nucleoside triphosphate hydrolases"/>
    <property type="match status" value="1"/>
</dbReference>
<dbReference type="Pfam" id="PF02492">
    <property type="entry name" value="cobW"/>
    <property type="match status" value="1"/>
</dbReference>
<comment type="similarity">
    <text evidence="4">Belongs to the SIMIBI class G3E GTPase family. ZNG1 subfamily.</text>
</comment>
<dbReference type="AlphaFoldDB" id="A0A1G6MD74"/>
<dbReference type="PANTHER" id="PTHR13748:SF62">
    <property type="entry name" value="COBW DOMAIN-CONTAINING PROTEIN"/>
    <property type="match status" value="1"/>
</dbReference>
<keyword evidence="7" id="KW-1185">Reference proteome</keyword>
<dbReference type="Gene3D" id="3.30.1220.10">
    <property type="entry name" value="CobW-like, C-terminal domain"/>
    <property type="match status" value="1"/>
</dbReference>
<sequence>MELFPRGVSLAKQRIPVVLVAGFLGSGKTTLLNHLLNNTRGTRIGVVVNDFGSVNVDAMSVAGMVGSMMSLENGCLCCSVDASGLDAVFDKLTRPGTDLDLIVVEASGLAEPRGLVRLVLASGNPRIEYGGLIEVVDAVEFEATARKHPEFATQLPLADLVLLNKVDRLPDAEHVLETVRAHAGATPVLPTVNAAIDPELLFDTGGVRKHEGTAPRQLSFDDLREDDCGEHAHAAYQSLVFSVDGAVHPRRFAEFLENRPPGLYRMKGTVYFGVTGYRDRYLLHTVGGYVRLTARRWDASARRATELVLIGAGIDADELRERLGSCEETEPEDVDPQNMLPVLRYAES</sequence>
<dbReference type="CDD" id="cd03112">
    <property type="entry name" value="CobW-like"/>
    <property type="match status" value="1"/>
</dbReference>
<evidence type="ECO:0000313" key="6">
    <source>
        <dbReference type="EMBL" id="SDC52895.1"/>
    </source>
</evidence>
<dbReference type="InterPro" id="IPR036627">
    <property type="entry name" value="CobW-likC_sf"/>
</dbReference>
<dbReference type="STRING" id="530584.SAMN05421630_102443"/>
<organism evidence="6 7">
    <name type="scientific">Prauserella marina</name>
    <dbReference type="NCBI Taxonomy" id="530584"/>
    <lineage>
        <taxon>Bacteria</taxon>
        <taxon>Bacillati</taxon>
        <taxon>Actinomycetota</taxon>
        <taxon>Actinomycetes</taxon>
        <taxon>Pseudonocardiales</taxon>
        <taxon>Pseudonocardiaceae</taxon>
        <taxon>Prauserella</taxon>
    </lineage>
</organism>
<gene>
    <name evidence="6" type="ORF">SAMN05421630_102443</name>
</gene>